<gene>
    <name evidence="1" type="ORF">ACFOOT_05080</name>
</gene>
<dbReference type="InterPro" id="IPR010710">
    <property type="entry name" value="DUF1289"/>
</dbReference>
<evidence type="ECO:0000313" key="2">
    <source>
        <dbReference type="Proteomes" id="UP001595683"/>
    </source>
</evidence>
<comment type="caution">
    <text evidence="1">The sequence shown here is derived from an EMBL/GenBank/DDBJ whole genome shotgun (WGS) entry which is preliminary data.</text>
</comment>
<dbReference type="PANTHER" id="PTHR35175:SF2">
    <property type="entry name" value="DUF1289 DOMAIN-CONTAINING PROTEIN"/>
    <property type="match status" value="1"/>
</dbReference>
<evidence type="ECO:0000313" key="1">
    <source>
        <dbReference type="EMBL" id="MFC3670788.1"/>
    </source>
</evidence>
<name>A0ABV7V028_9SPHN</name>
<dbReference type="EMBL" id="JBHRYE010000010">
    <property type="protein sequence ID" value="MFC3670788.1"/>
    <property type="molecule type" value="Genomic_DNA"/>
</dbReference>
<sequence>MGHDARGRGGSCRLDGDLTLARASVTSHASVAGASHLLALPLRANAALRKEIARMGAEPYGGAMDAPPSPCTGVCTIDPASTLCQGCARTLTEITAWYRAGPAEKQAILVRCKKRLASGSKAS</sequence>
<reference evidence="2" key="1">
    <citation type="journal article" date="2019" name="Int. J. Syst. Evol. Microbiol.">
        <title>The Global Catalogue of Microorganisms (GCM) 10K type strain sequencing project: providing services to taxonomists for standard genome sequencing and annotation.</title>
        <authorList>
            <consortium name="The Broad Institute Genomics Platform"/>
            <consortium name="The Broad Institute Genome Sequencing Center for Infectious Disease"/>
            <person name="Wu L."/>
            <person name="Ma J."/>
        </authorList>
    </citation>
    <scope>NUCLEOTIDE SEQUENCE [LARGE SCALE GENOMIC DNA]</scope>
    <source>
        <strain evidence="2">KCTC 42224</strain>
    </source>
</reference>
<dbReference type="Proteomes" id="UP001595683">
    <property type="component" value="Unassembled WGS sequence"/>
</dbReference>
<dbReference type="PANTHER" id="PTHR35175">
    <property type="entry name" value="DUF1289 DOMAIN-CONTAINING PROTEIN"/>
    <property type="match status" value="1"/>
</dbReference>
<dbReference type="Pfam" id="PF06945">
    <property type="entry name" value="DUF1289"/>
    <property type="match status" value="1"/>
</dbReference>
<proteinExistence type="predicted"/>
<accession>A0ABV7V028</accession>
<keyword evidence="2" id="KW-1185">Reference proteome</keyword>
<organism evidence="1 2">
    <name type="scientific">Novosphingobium pokkalii</name>
    <dbReference type="NCBI Taxonomy" id="1770194"/>
    <lineage>
        <taxon>Bacteria</taxon>
        <taxon>Pseudomonadati</taxon>
        <taxon>Pseudomonadota</taxon>
        <taxon>Alphaproteobacteria</taxon>
        <taxon>Sphingomonadales</taxon>
        <taxon>Sphingomonadaceae</taxon>
        <taxon>Novosphingobium</taxon>
    </lineage>
</organism>
<dbReference type="RefSeq" id="WP_379540856.1">
    <property type="nucleotide sequence ID" value="NZ_JBHRYE010000010.1"/>
</dbReference>
<protein>
    <submittedName>
        <fullName evidence="1">DUF1289 domain-containing protein</fullName>
    </submittedName>
</protein>